<evidence type="ECO:0000259" key="2">
    <source>
        <dbReference type="PROSITE" id="PS51746"/>
    </source>
</evidence>
<dbReference type="EMBL" id="CAJJDN010000085">
    <property type="protein sequence ID" value="CAD8105720.1"/>
    <property type="molecule type" value="Genomic_DNA"/>
</dbReference>
<gene>
    <name evidence="3" type="ORF">PSON_ATCC_30995.1.T0850067</name>
</gene>
<dbReference type="Pfam" id="PF00481">
    <property type="entry name" value="PP2C"/>
    <property type="match status" value="1"/>
</dbReference>
<dbReference type="Proteomes" id="UP000692954">
    <property type="component" value="Unassembled WGS sequence"/>
</dbReference>
<comment type="caution">
    <text evidence="3">The sequence shown here is derived from an EMBL/GenBank/DDBJ whole genome shotgun (WGS) entry which is preliminary data.</text>
</comment>
<dbReference type="CDD" id="cd00143">
    <property type="entry name" value="PP2Cc"/>
    <property type="match status" value="1"/>
</dbReference>
<dbReference type="SMART" id="SM00332">
    <property type="entry name" value="PP2Cc"/>
    <property type="match status" value="1"/>
</dbReference>
<name>A0A8S1PQK0_9CILI</name>
<evidence type="ECO:0000256" key="1">
    <source>
        <dbReference type="SAM" id="MobiDB-lite"/>
    </source>
</evidence>
<organism evidence="3 4">
    <name type="scientific">Paramecium sonneborni</name>
    <dbReference type="NCBI Taxonomy" id="65129"/>
    <lineage>
        <taxon>Eukaryota</taxon>
        <taxon>Sar</taxon>
        <taxon>Alveolata</taxon>
        <taxon>Ciliophora</taxon>
        <taxon>Intramacronucleata</taxon>
        <taxon>Oligohymenophorea</taxon>
        <taxon>Peniculida</taxon>
        <taxon>Parameciidae</taxon>
        <taxon>Paramecium</taxon>
    </lineage>
</organism>
<dbReference type="InterPro" id="IPR001932">
    <property type="entry name" value="PPM-type_phosphatase-like_dom"/>
</dbReference>
<proteinExistence type="predicted"/>
<dbReference type="PROSITE" id="PS51746">
    <property type="entry name" value="PPM_2"/>
    <property type="match status" value="1"/>
</dbReference>
<feature type="region of interest" description="Disordered" evidence="1">
    <location>
        <begin position="113"/>
        <end position="148"/>
    </location>
</feature>
<reference evidence="3" key="1">
    <citation type="submission" date="2021-01" db="EMBL/GenBank/DDBJ databases">
        <authorList>
            <consortium name="Genoscope - CEA"/>
            <person name="William W."/>
        </authorList>
    </citation>
    <scope>NUCLEOTIDE SEQUENCE</scope>
</reference>
<evidence type="ECO:0000313" key="4">
    <source>
        <dbReference type="Proteomes" id="UP000692954"/>
    </source>
</evidence>
<feature type="domain" description="PPM-type phosphatase" evidence="2">
    <location>
        <begin position="150"/>
        <end position="426"/>
    </location>
</feature>
<accession>A0A8S1PQK0</accession>
<dbReference type="FunFam" id="3.60.40.10:FF:000051">
    <property type="entry name" value="Protein phosphatase 2C-like protein"/>
    <property type="match status" value="1"/>
</dbReference>
<dbReference type="AlphaFoldDB" id="A0A8S1PQK0"/>
<feature type="region of interest" description="Disordered" evidence="1">
    <location>
        <begin position="1"/>
        <end position="63"/>
    </location>
</feature>
<evidence type="ECO:0000313" key="3">
    <source>
        <dbReference type="EMBL" id="CAD8105720.1"/>
    </source>
</evidence>
<dbReference type="PANTHER" id="PTHR47992">
    <property type="entry name" value="PROTEIN PHOSPHATASE"/>
    <property type="match status" value="1"/>
</dbReference>
<feature type="compositionally biased region" description="Low complexity" evidence="1">
    <location>
        <begin position="114"/>
        <end position="128"/>
    </location>
</feature>
<protein>
    <recommendedName>
        <fullName evidence="2">PPM-type phosphatase domain-containing protein</fullName>
    </recommendedName>
</protein>
<keyword evidence="4" id="KW-1185">Reference proteome</keyword>
<sequence length="430" mass="48555">MFQKFGQQLKPIINRSSSENRKEQSVTKPNYHFTQKRERSESKVQQSTVEDQNQNSLKPQSNLIQSIPAAQRLTIKLPDLKGYQKQMEKSISGADLTKKPPLLKNRLILDSKTKQQLQGQQNSLTQTLPIKSQREEGQGSQQQSKNKIKITHCSQSRAGFDGIQDKTNQDKELCLQLDDNNHAFAVMDGHGMDGEYVSSFIKELLKYNLTKFYKTFDFQKVFFEMHQKMKFQQEFGCQFSGSTLTVVLIRENNIQCGWVGDSRAILVKRNNNNGGNLNVVELSVDHKPHLENERLRIEQNGGVVDTYHLPNGAPIGPSRVWARGAQFPGLAMSRSLGDTVAAAIGVSQTPDIKSHDIDSKDDIFIVLGSDGIWEFLDNQSIAELVYPFYQKNDAQGACQKIIQESVAAWKAHSEGIDDITAIVIFFQYEL</sequence>
<dbReference type="GO" id="GO:0004722">
    <property type="term" value="F:protein serine/threonine phosphatase activity"/>
    <property type="evidence" value="ECO:0007669"/>
    <property type="project" value="InterPro"/>
</dbReference>
<feature type="compositionally biased region" description="Polar residues" evidence="1">
    <location>
        <begin position="43"/>
        <end position="63"/>
    </location>
</feature>
<dbReference type="InterPro" id="IPR015655">
    <property type="entry name" value="PP2C"/>
</dbReference>
<dbReference type="OrthoDB" id="10264738at2759"/>